<proteinExistence type="predicted"/>
<comment type="caution">
    <text evidence="1">The sequence shown here is derived from an EMBL/GenBank/DDBJ whole genome shotgun (WGS) entry which is preliminary data.</text>
</comment>
<dbReference type="Proteomes" id="UP001320766">
    <property type="component" value="Unassembled WGS sequence"/>
</dbReference>
<reference evidence="1 2" key="1">
    <citation type="submission" date="2022-06" db="EMBL/GenBank/DDBJ databases">
        <title>Sequencing the genomes of 1000 actinobacteria strains.</title>
        <authorList>
            <person name="Klenk H.-P."/>
        </authorList>
    </citation>
    <scope>NUCLEOTIDE SEQUENCE [LARGE SCALE GENOMIC DNA]</scope>
    <source>
        <strain evidence="1 2">DSM 44170</strain>
    </source>
</reference>
<keyword evidence="2" id="KW-1185">Reference proteome</keyword>
<sequence>MRRHPARRSARRPVDPASITAHAVVLETDARTLAECAERLRGITERLEAGGVAPRWLRQAVNAHLAACATAAADLATAAAHLRHYAAGVRPAPH</sequence>
<gene>
    <name evidence="1" type="ORF">HD595_003980</name>
</gene>
<name>A0ABT1K1J9_9ACTN</name>
<organism evidence="1 2">
    <name type="scientific">Nonomuraea roseoviolacea subsp. carminata</name>
    <dbReference type="NCBI Taxonomy" id="160689"/>
    <lineage>
        <taxon>Bacteria</taxon>
        <taxon>Bacillati</taxon>
        <taxon>Actinomycetota</taxon>
        <taxon>Actinomycetes</taxon>
        <taxon>Streptosporangiales</taxon>
        <taxon>Streptosporangiaceae</taxon>
        <taxon>Nonomuraea</taxon>
    </lineage>
</organism>
<protein>
    <submittedName>
        <fullName evidence="1">Uncharacterized protein</fullName>
    </submittedName>
</protein>
<evidence type="ECO:0000313" key="1">
    <source>
        <dbReference type="EMBL" id="MCP2347858.1"/>
    </source>
</evidence>
<dbReference type="EMBL" id="JAMZEC010000001">
    <property type="protein sequence ID" value="MCP2347858.1"/>
    <property type="molecule type" value="Genomic_DNA"/>
</dbReference>
<evidence type="ECO:0000313" key="2">
    <source>
        <dbReference type="Proteomes" id="UP001320766"/>
    </source>
</evidence>
<accession>A0ABT1K1J9</accession>
<dbReference type="RefSeq" id="WP_253771138.1">
    <property type="nucleotide sequence ID" value="NZ_BAAAVE010000004.1"/>
</dbReference>